<keyword evidence="2 4" id="KW-0689">Ribosomal protein</keyword>
<dbReference type="HAMAP" id="MF_01310">
    <property type="entry name" value="Ribosomal_uS11"/>
    <property type="match status" value="1"/>
</dbReference>
<dbReference type="VEuPathDB" id="FungiDB:AAP_02721"/>
<evidence type="ECO:0000256" key="3">
    <source>
        <dbReference type="ARBA" id="ARBA00023274"/>
    </source>
</evidence>
<keyword evidence="5" id="KW-1185">Reference proteome</keyword>
<dbReference type="GO" id="GO:0003735">
    <property type="term" value="F:structural constituent of ribosome"/>
    <property type="evidence" value="ECO:0007669"/>
    <property type="project" value="InterPro"/>
</dbReference>
<evidence type="ECO:0000313" key="5">
    <source>
        <dbReference type="Proteomes" id="UP000242877"/>
    </source>
</evidence>
<evidence type="ECO:0000313" key="4">
    <source>
        <dbReference type="EMBL" id="KZZ92640.1"/>
    </source>
</evidence>
<dbReference type="PANTHER" id="PTHR11759">
    <property type="entry name" value="40S RIBOSOMAL PROTEIN S14/30S RIBOSOMAL PROTEIN S11"/>
    <property type="match status" value="1"/>
</dbReference>
<evidence type="ECO:0000256" key="2">
    <source>
        <dbReference type="ARBA" id="ARBA00022980"/>
    </source>
</evidence>
<dbReference type="Gene3D" id="3.30.420.80">
    <property type="entry name" value="Ribosomal protein S11"/>
    <property type="match status" value="1"/>
</dbReference>
<gene>
    <name evidence="4" type="ORF">AAP_02721</name>
</gene>
<dbReference type="InterPro" id="IPR001971">
    <property type="entry name" value="Ribosomal_uS11"/>
</dbReference>
<protein>
    <submittedName>
        <fullName evidence="4">Ribosomal protein S11</fullName>
    </submittedName>
</protein>
<dbReference type="InterPro" id="IPR036967">
    <property type="entry name" value="Ribosomal_uS11_sf"/>
</dbReference>
<sequence length="203" mass="22627">MKNLFSALCGLPTRSSQCLRQSHQVVPSLIAQQTRLLSSSSTVAAMPGLTELITKSRSMPGSMERMTGIAASSQRLYHLHVYTHKHNTHITLTRPNSTVMLSLSCGNIGLRKAQRKTYDAAHQLTAHFFSMMREKEWLDSPDEEKRIRKIEVVFKGYGVGREAFTKALLGTEGKNIRPLVSKVSDSTKIKFGGPRSRATRRLG</sequence>
<comment type="caution">
    <text evidence="4">The sequence shown here is derived from an EMBL/GenBank/DDBJ whole genome shotgun (WGS) entry which is preliminary data.</text>
</comment>
<reference evidence="4 5" key="1">
    <citation type="journal article" date="2016" name="Genome Biol. Evol.">
        <title>Divergent and convergent evolution of fungal pathogenicity.</title>
        <authorList>
            <person name="Shang Y."/>
            <person name="Xiao G."/>
            <person name="Zheng P."/>
            <person name="Cen K."/>
            <person name="Zhan S."/>
            <person name="Wang C."/>
        </authorList>
    </citation>
    <scope>NUCLEOTIDE SEQUENCE [LARGE SCALE GENOMIC DNA]</scope>
    <source>
        <strain evidence="4 5">ARSEF 7405</strain>
    </source>
</reference>
<dbReference type="EMBL" id="AZGZ01000010">
    <property type="protein sequence ID" value="KZZ92640.1"/>
    <property type="molecule type" value="Genomic_DNA"/>
</dbReference>
<keyword evidence="3" id="KW-0687">Ribonucleoprotein</keyword>
<dbReference type="OrthoDB" id="1654884at2759"/>
<organism evidence="4 5">
    <name type="scientific">Ascosphaera apis ARSEF 7405</name>
    <dbReference type="NCBI Taxonomy" id="392613"/>
    <lineage>
        <taxon>Eukaryota</taxon>
        <taxon>Fungi</taxon>
        <taxon>Dikarya</taxon>
        <taxon>Ascomycota</taxon>
        <taxon>Pezizomycotina</taxon>
        <taxon>Eurotiomycetes</taxon>
        <taxon>Eurotiomycetidae</taxon>
        <taxon>Onygenales</taxon>
        <taxon>Ascosphaeraceae</taxon>
        <taxon>Ascosphaera</taxon>
    </lineage>
</organism>
<dbReference type="GO" id="GO:0006412">
    <property type="term" value="P:translation"/>
    <property type="evidence" value="ECO:0007669"/>
    <property type="project" value="InterPro"/>
</dbReference>
<accession>A0A166NV83</accession>
<comment type="similarity">
    <text evidence="1">Belongs to the universal ribosomal protein uS11 family.</text>
</comment>
<dbReference type="GO" id="GO:0005840">
    <property type="term" value="C:ribosome"/>
    <property type="evidence" value="ECO:0007669"/>
    <property type="project" value="UniProtKB-KW"/>
</dbReference>
<dbReference type="GO" id="GO:1990904">
    <property type="term" value="C:ribonucleoprotein complex"/>
    <property type="evidence" value="ECO:0007669"/>
    <property type="project" value="UniProtKB-KW"/>
</dbReference>
<evidence type="ECO:0000256" key="1">
    <source>
        <dbReference type="ARBA" id="ARBA00006194"/>
    </source>
</evidence>
<proteinExistence type="inferred from homology"/>
<dbReference type="Proteomes" id="UP000242877">
    <property type="component" value="Unassembled WGS sequence"/>
</dbReference>
<name>A0A166NV83_9EURO</name>
<dbReference type="AlphaFoldDB" id="A0A166NV83"/>
<dbReference type="SUPFAM" id="SSF53137">
    <property type="entry name" value="Translational machinery components"/>
    <property type="match status" value="1"/>
</dbReference>